<evidence type="ECO:0000313" key="2">
    <source>
        <dbReference type="EMBL" id="KAL3425900.1"/>
    </source>
</evidence>
<organism evidence="2 3">
    <name type="scientific">Phlyctema vagabunda</name>
    <dbReference type="NCBI Taxonomy" id="108571"/>
    <lineage>
        <taxon>Eukaryota</taxon>
        <taxon>Fungi</taxon>
        <taxon>Dikarya</taxon>
        <taxon>Ascomycota</taxon>
        <taxon>Pezizomycotina</taxon>
        <taxon>Leotiomycetes</taxon>
        <taxon>Helotiales</taxon>
        <taxon>Dermateaceae</taxon>
        <taxon>Phlyctema</taxon>
    </lineage>
</organism>
<dbReference type="Proteomes" id="UP001629113">
    <property type="component" value="Unassembled WGS sequence"/>
</dbReference>
<dbReference type="Pfam" id="PF00646">
    <property type="entry name" value="F-box"/>
    <property type="match status" value="1"/>
</dbReference>
<dbReference type="SUPFAM" id="SSF81383">
    <property type="entry name" value="F-box domain"/>
    <property type="match status" value="1"/>
</dbReference>
<keyword evidence="3" id="KW-1185">Reference proteome</keyword>
<proteinExistence type="predicted"/>
<evidence type="ECO:0000259" key="1">
    <source>
        <dbReference type="Pfam" id="PF00646"/>
    </source>
</evidence>
<gene>
    <name evidence="2" type="ORF">PVAG01_02691</name>
</gene>
<name>A0ABR4PRL2_9HELO</name>
<accession>A0ABR4PRL2</accession>
<evidence type="ECO:0000313" key="3">
    <source>
        <dbReference type="Proteomes" id="UP001629113"/>
    </source>
</evidence>
<reference evidence="2 3" key="1">
    <citation type="submission" date="2024-06" db="EMBL/GenBank/DDBJ databases">
        <title>Complete genome of Phlyctema vagabunda strain 19-DSS-EL-015.</title>
        <authorList>
            <person name="Fiorenzani C."/>
        </authorList>
    </citation>
    <scope>NUCLEOTIDE SEQUENCE [LARGE SCALE GENOMIC DNA]</scope>
    <source>
        <strain evidence="2 3">19-DSS-EL-015</strain>
    </source>
</reference>
<dbReference type="EMBL" id="JBFCZG010000002">
    <property type="protein sequence ID" value="KAL3425900.1"/>
    <property type="molecule type" value="Genomic_DNA"/>
</dbReference>
<dbReference type="InterPro" id="IPR001810">
    <property type="entry name" value="F-box_dom"/>
</dbReference>
<protein>
    <recommendedName>
        <fullName evidence="1">F-box domain-containing protein</fullName>
    </recommendedName>
</protein>
<feature type="domain" description="F-box" evidence="1">
    <location>
        <begin position="45"/>
        <end position="81"/>
    </location>
</feature>
<dbReference type="InterPro" id="IPR036047">
    <property type="entry name" value="F-box-like_dom_sf"/>
</dbReference>
<sequence>MDYIMRLLEILWHESPQFLRLSPLGDTPKDTPEDALAPSQSPMTKLPAELLLEISDCLPTASAATFSLTCQAIYRTVGDRYIEKLTTPEDVEFFELLERDLPGHITCVSCRRLHRIEVTNNYTWSKRSPWTPKPDCAYQDCARRTGLYIHEHFSSTIFKMAMKQHRLFGHDDVKSRQLLSLLSIQSPRTLERREIGESTSVDCSIERGSLFTRQRVIFHNLFEEFVRGFIAMRICPHVNSLFVEQPLGIRLRVENENPRPPMSFSSLSLML</sequence>
<comment type="caution">
    <text evidence="2">The sequence shown here is derived from an EMBL/GenBank/DDBJ whole genome shotgun (WGS) entry which is preliminary data.</text>
</comment>